<dbReference type="Gene3D" id="3.60.60.10">
    <property type="entry name" value="Penicillin V Acylase, Chain A"/>
    <property type="match status" value="1"/>
</dbReference>
<dbReference type="EC" id="3.4.-.-" evidence="1"/>
<dbReference type="GO" id="GO:0070004">
    <property type="term" value="F:cysteine-type exopeptidase activity"/>
    <property type="evidence" value="ECO:0007669"/>
    <property type="project" value="InterPro"/>
</dbReference>
<dbReference type="GO" id="GO:0006508">
    <property type="term" value="P:proteolysis"/>
    <property type="evidence" value="ECO:0007669"/>
    <property type="project" value="InterPro"/>
</dbReference>
<name>A0A5J4SKX8_9ZZZZ</name>
<dbReference type="AlphaFoldDB" id="A0A5J4SKX8"/>
<dbReference type="Pfam" id="PF03577">
    <property type="entry name" value="Peptidase_C69"/>
    <property type="match status" value="2"/>
</dbReference>
<dbReference type="PANTHER" id="PTHR12994">
    <property type="entry name" value="SECERNIN"/>
    <property type="match status" value="1"/>
</dbReference>
<comment type="caution">
    <text evidence="1">The sequence shown here is derived from an EMBL/GenBank/DDBJ whole genome shotgun (WGS) entry which is preliminary data.</text>
</comment>
<dbReference type="PANTHER" id="PTHR12994:SF17">
    <property type="entry name" value="LD30995P"/>
    <property type="match status" value="1"/>
</dbReference>
<gene>
    <name evidence="1" type="ORF">EZS27_005767</name>
</gene>
<dbReference type="InterPro" id="IPR005322">
    <property type="entry name" value="Peptidase_C69"/>
</dbReference>
<evidence type="ECO:0000313" key="1">
    <source>
        <dbReference type="EMBL" id="KAA6346766.1"/>
    </source>
</evidence>
<keyword evidence="1" id="KW-0378">Hydrolase</keyword>
<dbReference type="GO" id="GO:0016805">
    <property type="term" value="F:dipeptidase activity"/>
    <property type="evidence" value="ECO:0007669"/>
    <property type="project" value="InterPro"/>
</dbReference>
<dbReference type="EMBL" id="SNRY01000119">
    <property type="protein sequence ID" value="KAA6346766.1"/>
    <property type="molecule type" value="Genomic_DNA"/>
</dbReference>
<organism evidence="1">
    <name type="scientific">termite gut metagenome</name>
    <dbReference type="NCBI Taxonomy" id="433724"/>
    <lineage>
        <taxon>unclassified sequences</taxon>
        <taxon>metagenomes</taxon>
        <taxon>organismal metagenomes</taxon>
    </lineage>
</organism>
<protein>
    <submittedName>
        <fullName evidence="1">Dipeptidase A</fullName>
        <ecNumber evidence="1">3.4.-.-</ecNumber>
    </submittedName>
</protein>
<reference evidence="1" key="1">
    <citation type="submission" date="2019-03" db="EMBL/GenBank/DDBJ databases">
        <title>Single cell metagenomics reveals metabolic interactions within the superorganism composed of flagellate Streblomastix strix and complex community of Bacteroidetes bacteria on its surface.</title>
        <authorList>
            <person name="Treitli S.C."/>
            <person name="Kolisko M."/>
            <person name="Husnik F."/>
            <person name="Keeling P."/>
            <person name="Hampl V."/>
        </authorList>
    </citation>
    <scope>NUCLEOTIDE SEQUENCE</scope>
    <source>
        <strain evidence="1">STM</strain>
    </source>
</reference>
<proteinExistence type="predicted"/>
<sequence length="557" mass="63264">MNLLRKPFELCSLHRFLVKGLVLLMFVAQETFACTNLIVGKSASADGSTIVSYAADSYGLFGELYHYPAGSYPAGTMRDIYEWDTGKYLGKIEQARQTYNVIGNINEYQVTIGETTFGGRPELVDSIGIIDYGSLIYIALQRSHTAREAIDVMTGLVQKYGYYSSGESFSIADPNEIWILEMTGKGPGVRGAVWVAVRIPDDCISAHANQSRIHRFNMKDKNNCIYSPDVISFARKKGYFSGADKDFSFADAYAPLDFGARRYCEARVWSFFNMFTNQGGAFLPYILGETNEPMPLYIKPNHKISVQEIKDAMRNHYEGTPLDMSQDFGAGIYKAPYRLTPLEFEVNGEKYFNERPISTQQAGFVFVSQMRANKPNAIGGVLWFGMDDANMTVFTPVYCCTDKIPPCYAKGEADYITFSWDSSFWIFNWVSNMVYPRYNLMIEDVRTVQKQLEDLFNEAQEGIETAASHLYKQNPEEAKTFLTNYTAMTAQNTYGNWRRLGEYLIVKYNDGVIKREKGGKFERNAIGRATPVIRPGYPEDFLKEYVKKTGDRYKIKE</sequence>
<accession>A0A5J4SKX8</accession>